<dbReference type="STRING" id="105696.A0A1Y2LVU7"/>
<dbReference type="EMBL" id="KZ107847">
    <property type="protein sequence ID" value="OSS48014.1"/>
    <property type="molecule type" value="Genomic_DNA"/>
</dbReference>
<reference evidence="1 2" key="1">
    <citation type="journal article" date="2017" name="Genome Announc.">
        <title>Genome sequence of the saprophytic ascomycete Epicoccum nigrum ICMP 19927 strain isolated from New Zealand.</title>
        <authorList>
            <person name="Fokin M."/>
            <person name="Fleetwood D."/>
            <person name="Weir B.S."/>
            <person name="Villas-Boas S.G."/>
        </authorList>
    </citation>
    <scope>NUCLEOTIDE SEQUENCE [LARGE SCALE GENOMIC DNA]</scope>
    <source>
        <strain evidence="1 2">ICMP 19927</strain>
    </source>
</reference>
<gene>
    <name evidence="1" type="ORF">B5807_06727</name>
</gene>
<keyword evidence="2" id="KW-1185">Reference proteome</keyword>
<dbReference type="InParanoid" id="A0A1Y2LVU7"/>
<dbReference type="PANTHER" id="PTHR38167">
    <property type="entry name" value="C2H2-TYPE DOMAIN-CONTAINING PROTEIN"/>
    <property type="match status" value="1"/>
</dbReference>
<evidence type="ECO:0000313" key="2">
    <source>
        <dbReference type="Proteomes" id="UP000193240"/>
    </source>
</evidence>
<accession>A0A1Y2LVU7</accession>
<dbReference type="Proteomes" id="UP000193240">
    <property type="component" value="Unassembled WGS sequence"/>
</dbReference>
<evidence type="ECO:0008006" key="3">
    <source>
        <dbReference type="Google" id="ProtNLM"/>
    </source>
</evidence>
<evidence type="ECO:0000313" key="1">
    <source>
        <dbReference type="EMBL" id="OSS48014.1"/>
    </source>
</evidence>
<sequence length="130" mass="15419">MPYASEDFAHSSKETQKLNDVIDSTTPVRLRALLKDLIKKTPDNWEYIRTELMFKDSGQAESDYSDEQTEAPWSRQRFKICEQCDKEYDTLLNDKQSCIWHEGELEVNYENNTWAEHDEDRYGEIDTLEN</sequence>
<name>A0A1Y2LVU7_EPING</name>
<proteinExistence type="predicted"/>
<protein>
    <recommendedName>
        <fullName evidence="3">C2H2-type domain-containing protein</fullName>
    </recommendedName>
</protein>
<dbReference type="PANTHER" id="PTHR38167:SF1">
    <property type="entry name" value="C2H2-TYPE DOMAIN-CONTAINING PROTEIN"/>
    <property type="match status" value="1"/>
</dbReference>
<dbReference type="OMA" id="CIWHEGE"/>
<dbReference type="AlphaFoldDB" id="A0A1Y2LVU7"/>
<organism evidence="1 2">
    <name type="scientific">Epicoccum nigrum</name>
    <name type="common">Soil fungus</name>
    <name type="synonym">Epicoccum purpurascens</name>
    <dbReference type="NCBI Taxonomy" id="105696"/>
    <lineage>
        <taxon>Eukaryota</taxon>
        <taxon>Fungi</taxon>
        <taxon>Dikarya</taxon>
        <taxon>Ascomycota</taxon>
        <taxon>Pezizomycotina</taxon>
        <taxon>Dothideomycetes</taxon>
        <taxon>Pleosporomycetidae</taxon>
        <taxon>Pleosporales</taxon>
        <taxon>Pleosporineae</taxon>
        <taxon>Didymellaceae</taxon>
        <taxon>Epicoccum</taxon>
    </lineage>
</organism>